<dbReference type="RefSeq" id="WP_125305609.1">
    <property type="nucleotide sequence ID" value="NZ_RSEC01000006.1"/>
</dbReference>
<sequence length="136" mass="13497">MPKFTDLAGDLLYGIEVPAVAAGAAVEQPGLILPKGALITSVRWVPGAAITANGTNFATISLRNRGSNGAGSVVPWSRSYAAGNGTANAADSGTLSGTSSDLQPAAGDVLTATIAHSGTGLAIPAGLLQVALRWRS</sequence>
<dbReference type="Proteomes" id="UP000267081">
    <property type="component" value="Unassembled WGS sequence"/>
</dbReference>
<name>A0A3R9DSI0_9PSEU</name>
<reference evidence="1 2" key="1">
    <citation type="submission" date="2018-12" db="EMBL/GenBank/DDBJ databases">
        <title>Amycolatopsis eburnea sp. nov. actinomycete associate with arbuscular mycorrhiza fungal spore.</title>
        <authorList>
            <person name="Lumyong S."/>
            <person name="Chaiya L."/>
        </authorList>
    </citation>
    <scope>NUCLEOTIDE SEQUENCE [LARGE SCALE GENOMIC DNA]</scope>
    <source>
        <strain evidence="1 2">GLM-1</strain>
    </source>
</reference>
<dbReference type="EMBL" id="RSEC01000006">
    <property type="protein sequence ID" value="RSD26352.1"/>
    <property type="molecule type" value="Genomic_DNA"/>
</dbReference>
<comment type="caution">
    <text evidence="1">The sequence shown here is derived from an EMBL/GenBank/DDBJ whole genome shotgun (WGS) entry which is preliminary data.</text>
</comment>
<gene>
    <name evidence="1" type="ORF">EIY87_00375</name>
</gene>
<evidence type="ECO:0000313" key="1">
    <source>
        <dbReference type="EMBL" id="RSD26352.1"/>
    </source>
</evidence>
<dbReference type="AlphaFoldDB" id="A0A3R9DSI0"/>
<protein>
    <submittedName>
        <fullName evidence="1">Uncharacterized protein</fullName>
    </submittedName>
</protein>
<evidence type="ECO:0000313" key="2">
    <source>
        <dbReference type="Proteomes" id="UP000267081"/>
    </source>
</evidence>
<dbReference type="OrthoDB" id="5189950at2"/>
<proteinExistence type="predicted"/>
<organism evidence="1 2">
    <name type="scientific">Amycolatopsis eburnea</name>
    <dbReference type="NCBI Taxonomy" id="2267691"/>
    <lineage>
        <taxon>Bacteria</taxon>
        <taxon>Bacillati</taxon>
        <taxon>Actinomycetota</taxon>
        <taxon>Actinomycetes</taxon>
        <taxon>Pseudonocardiales</taxon>
        <taxon>Pseudonocardiaceae</taxon>
        <taxon>Amycolatopsis</taxon>
    </lineage>
</organism>
<keyword evidence="2" id="KW-1185">Reference proteome</keyword>
<accession>A0A3R9DSI0</accession>